<accession>A0ABQ8GX58</accession>
<gene>
    <name evidence="2" type="ORF">JRO89_XSUnG0248300</name>
</gene>
<organism evidence="2 3">
    <name type="scientific">Xanthoceras sorbifolium</name>
    <dbReference type="NCBI Taxonomy" id="99658"/>
    <lineage>
        <taxon>Eukaryota</taxon>
        <taxon>Viridiplantae</taxon>
        <taxon>Streptophyta</taxon>
        <taxon>Embryophyta</taxon>
        <taxon>Tracheophyta</taxon>
        <taxon>Spermatophyta</taxon>
        <taxon>Magnoliopsida</taxon>
        <taxon>eudicotyledons</taxon>
        <taxon>Gunneridae</taxon>
        <taxon>Pentapetalae</taxon>
        <taxon>rosids</taxon>
        <taxon>malvids</taxon>
        <taxon>Sapindales</taxon>
        <taxon>Sapindaceae</taxon>
        <taxon>Xanthoceroideae</taxon>
        <taxon>Xanthoceras</taxon>
    </lineage>
</organism>
<evidence type="ECO:0000313" key="2">
    <source>
        <dbReference type="EMBL" id="KAH7510807.1"/>
    </source>
</evidence>
<name>A0ABQ8GX58_9ROSI</name>
<proteinExistence type="predicted"/>
<sequence length="99" mass="10668">MKRNGEFERKSTWKGRSEGGGGRSEKIGDLEVEEGSESSQGFRAARAASQDKCFIVCLPSVASEFLDSSKLSVCSLCPEPSFYDLLNLNFPGLSVGLKG</sequence>
<evidence type="ECO:0000256" key="1">
    <source>
        <dbReference type="SAM" id="MobiDB-lite"/>
    </source>
</evidence>
<keyword evidence="3" id="KW-1185">Reference proteome</keyword>
<reference evidence="2 3" key="1">
    <citation type="submission" date="2021-02" db="EMBL/GenBank/DDBJ databases">
        <title>Plant Genome Project.</title>
        <authorList>
            <person name="Zhang R.-G."/>
        </authorList>
    </citation>
    <scope>NUCLEOTIDE SEQUENCE [LARGE SCALE GENOMIC DNA]</scope>
    <source>
        <tissue evidence="2">Leaves</tissue>
    </source>
</reference>
<feature type="region of interest" description="Disordered" evidence="1">
    <location>
        <begin position="1"/>
        <end position="35"/>
    </location>
</feature>
<evidence type="ECO:0000313" key="3">
    <source>
        <dbReference type="Proteomes" id="UP000827721"/>
    </source>
</evidence>
<protein>
    <submittedName>
        <fullName evidence="2">Uncharacterized protein</fullName>
    </submittedName>
</protein>
<dbReference type="Proteomes" id="UP000827721">
    <property type="component" value="Unassembled WGS sequence"/>
</dbReference>
<comment type="caution">
    <text evidence="2">The sequence shown here is derived from an EMBL/GenBank/DDBJ whole genome shotgun (WGS) entry which is preliminary data.</text>
</comment>
<feature type="compositionally biased region" description="Basic and acidic residues" evidence="1">
    <location>
        <begin position="1"/>
        <end position="29"/>
    </location>
</feature>
<dbReference type="EMBL" id="JAFEMO010000739">
    <property type="protein sequence ID" value="KAH7510807.1"/>
    <property type="molecule type" value="Genomic_DNA"/>
</dbReference>